<feature type="transmembrane region" description="Helical" evidence="7">
    <location>
        <begin position="160"/>
        <end position="183"/>
    </location>
</feature>
<dbReference type="GO" id="GO:0005886">
    <property type="term" value="C:plasma membrane"/>
    <property type="evidence" value="ECO:0007669"/>
    <property type="project" value="UniProtKB-SubCell"/>
</dbReference>
<evidence type="ECO:0000256" key="2">
    <source>
        <dbReference type="ARBA" id="ARBA00022475"/>
    </source>
</evidence>
<dbReference type="Pfam" id="PF00001">
    <property type="entry name" value="7tm_1"/>
    <property type="match status" value="1"/>
</dbReference>
<feature type="transmembrane region" description="Helical" evidence="7">
    <location>
        <begin position="122"/>
        <end position="140"/>
    </location>
</feature>
<dbReference type="AlphaFoldDB" id="A0A815KQR0"/>
<keyword evidence="3 7" id="KW-0812">Transmembrane</keyword>
<evidence type="ECO:0000259" key="8">
    <source>
        <dbReference type="PROSITE" id="PS50262"/>
    </source>
</evidence>
<reference evidence="9" key="1">
    <citation type="submission" date="2021-02" db="EMBL/GenBank/DDBJ databases">
        <authorList>
            <person name="Nowell W R."/>
        </authorList>
    </citation>
    <scope>NUCLEOTIDE SEQUENCE</scope>
</reference>
<feature type="transmembrane region" description="Helical" evidence="7">
    <location>
        <begin position="42"/>
        <end position="62"/>
    </location>
</feature>
<evidence type="ECO:0000256" key="6">
    <source>
        <dbReference type="ARBA" id="ARBA00023170"/>
    </source>
</evidence>
<evidence type="ECO:0000256" key="4">
    <source>
        <dbReference type="ARBA" id="ARBA00022989"/>
    </source>
</evidence>
<dbReference type="CDD" id="cd00637">
    <property type="entry name" value="7tm_classA_rhodopsin-like"/>
    <property type="match status" value="1"/>
</dbReference>
<name>A0A815KQR0_ADIRI</name>
<proteinExistence type="predicted"/>
<keyword evidence="2" id="KW-1003">Cell membrane</keyword>
<dbReference type="PANTHER" id="PTHR24241">
    <property type="entry name" value="NEUROPEPTIDE RECEPTOR-RELATED G-PROTEIN COUPLED RECEPTOR"/>
    <property type="match status" value="1"/>
</dbReference>
<keyword evidence="5 7" id="KW-0472">Membrane</keyword>
<sequence length="287" mass="33390">MNDRQLIILLVCIKIILLGFTSIGSILYSLPFIFIRRFHTPLHFLSLNVSITIFVCASFWAIYYFMSTFYADILWTEKSCLVILYLQTMVVCQFIYALCIVSLNRLCAIRYHRSVVFRKKKWAIMCIVVQWLFAAIIPLPQFGSSLEHCFISGLELNYQIYVLFIVGVLPGIFLAISNSLIFYSVHRSTRRIRAENQRGDAVGLVSSQRDTRLLKHMLFMYVIFFCGWIPIYIIGVINWDGDGISYTVFHALLILPALSLVVDLIDLFLYNHELRTYLFKKTRNQTN</sequence>
<organism evidence="9 11">
    <name type="scientific">Adineta ricciae</name>
    <name type="common">Rotifer</name>
    <dbReference type="NCBI Taxonomy" id="249248"/>
    <lineage>
        <taxon>Eukaryota</taxon>
        <taxon>Metazoa</taxon>
        <taxon>Spiralia</taxon>
        <taxon>Gnathifera</taxon>
        <taxon>Rotifera</taxon>
        <taxon>Eurotatoria</taxon>
        <taxon>Bdelloidea</taxon>
        <taxon>Adinetida</taxon>
        <taxon>Adinetidae</taxon>
        <taxon>Adineta</taxon>
    </lineage>
</organism>
<feature type="transmembrane region" description="Helical" evidence="7">
    <location>
        <begin position="6"/>
        <end position="30"/>
    </location>
</feature>
<keyword evidence="4 7" id="KW-1133">Transmembrane helix</keyword>
<evidence type="ECO:0000256" key="7">
    <source>
        <dbReference type="SAM" id="Phobius"/>
    </source>
</evidence>
<gene>
    <name evidence="10" type="ORF">EDS130_LOCUS37362</name>
    <name evidence="9" type="ORF">XAT740_LOCUS34029</name>
</gene>
<protein>
    <recommendedName>
        <fullName evidence="8">G-protein coupled receptors family 1 profile domain-containing protein</fullName>
    </recommendedName>
</protein>
<keyword evidence="11" id="KW-1185">Reference proteome</keyword>
<dbReference type="InterPro" id="IPR000276">
    <property type="entry name" value="GPCR_Rhodpsn"/>
</dbReference>
<evidence type="ECO:0000313" key="9">
    <source>
        <dbReference type="EMBL" id="CAF1398986.1"/>
    </source>
</evidence>
<feature type="transmembrane region" description="Helical" evidence="7">
    <location>
        <begin position="249"/>
        <end position="270"/>
    </location>
</feature>
<dbReference type="Proteomes" id="UP000663828">
    <property type="component" value="Unassembled WGS sequence"/>
</dbReference>
<feature type="transmembrane region" description="Helical" evidence="7">
    <location>
        <begin position="82"/>
        <end position="101"/>
    </location>
</feature>
<dbReference type="EMBL" id="CAJNOR010003293">
    <property type="protein sequence ID" value="CAF1398986.1"/>
    <property type="molecule type" value="Genomic_DNA"/>
</dbReference>
<dbReference type="OrthoDB" id="9999027at2759"/>
<dbReference type="Gene3D" id="1.20.1070.10">
    <property type="entry name" value="Rhodopsin 7-helix transmembrane proteins"/>
    <property type="match status" value="1"/>
</dbReference>
<feature type="domain" description="G-protein coupled receptors family 1 profile" evidence="8">
    <location>
        <begin position="24"/>
        <end position="270"/>
    </location>
</feature>
<dbReference type="Proteomes" id="UP000663852">
    <property type="component" value="Unassembled WGS sequence"/>
</dbReference>
<dbReference type="GO" id="GO:0004930">
    <property type="term" value="F:G protein-coupled receptor activity"/>
    <property type="evidence" value="ECO:0007669"/>
    <property type="project" value="InterPro"/>
</dbReference>
<dbReference type="SUPFAM" id="SSF81321">
    <property type="entry name" value="Family A G protein-coupled receptor-like"/>
    <property type="match status" value="1"/>
</dbReference>
<accession>A0A815KQR0</accession>
<evidence type="ECO:0000313" key="11">
    <source>
        <dbReference type="Proteomes" id="UP000663828"/>
    </source>
</evidence>
<feature type="transmembrane region" description="Helical" evidence="7">
    <location>
        <begin position="218"/>
        <end position="237"/>
    </location>
</feature>
<evidence type="ECO:0000256" key="1">
    <source>
        <dbReference type="ARBA" id="ARBA00004651"/>
    </source>
</evidence>
<dbReference type="InterPro" id="IPR017452">
    <property type="entry name" value="GPCR_Rhodpsn_7TM"/>
</dbReference>
<evidence type="ECO:0000256" key="5">
    <source>
        <dbReference type="ARBA" id="ARBA00023136"/>
    </source>
</evidence>
<keyword evidence="6" id="KW-0675">Receptor</keyword>
<comment type="subcellular location">
    <subcellularLocation>
        <location evidence="1">Cell membrane</location>
        <topology evidence="1">Multi-pass membrane protein</topology>
    </subcellularLocation>
</comment>
<comment type="caution">
    <text evidence="9">The sequence shown here is derived from an EMBL/GenBank/DDBJ whole genome shotgun (WGS) entry which is preliminary data.</text>
</comment>
<dbReference type="PROSITE" id="PS50262">
    <property type="entry name" value="G_PROTEIN_RECEP_F1_2"/>
    <property type="match status" value="1"/>
</dbReference>
<evidence type="ECO:0000313" key="10">
    <source>
        <dbReference type="EMBL" id="CAF1419539.1"/>
    </source>
</evidence>
<dbReference type="EMBL" id="CAJNOJ010000367">
    <property type="protein sequence ID" value="CAF1419539.1"/>
    <property type="molecule type" value="Genomic_DNA"/>
</dbReference>
<evidence type="ECO:0000256" key="3">
    <source>
        <dbReference type="ARBA" id="ARBA00022692"/>
    </source>
</evidence>